<dbReference type="GO" id="GO:0050278">
    <property type="term" value="F:sedoheptulose-bisphosphatase activity"/>
    <property type="evidence" value="ECO:0007669"/>
    <property type="project" value="TreeGrafter"/>
</dbReference>
<keyword evidence="2" id="KW-1185">Reference proteome</keyword>
<dbReference type="AlphaFoldDB" id="A0A1H8JT13"/>
<dbReference type="InterPro" id="IPR013078">
    <property type="entry name" value="His_Pase_superF_clade-1"/>
</dbReference>
<dbReference type="InterPro" id="IPR050275">
    <property type="entry name" value="PGM_Phosphatase"/>
</dbReference>
<dbReference type="RefSeq" id="WP_093667149.1">
    <property type="nucleotide sequence ID" value="NZ_FOCF01000015.1"/>
</dbReference>
<dbReference type="Gene3D" id="3.40.50.1240">
    <property type="entry name" value="Phosphoglycerate mutase-like"/>
    <property type="match status" value="1"/>
</dbReference>
<dbReference type="PANTHER" id="PTHR48100:SF15">
    <property type="entry name" value="SEDOHEPTULOSE 1,7-BISPHOSPHATASE"/>
    <property type="match status" value="1"/>
</dbReference>
<dbReference type="PANTHER" id="PTHR48100">
    <property type="entry name" value="BROAD-SPECIFICITY PHOSPHATASE YOR283W-RELATED"/>
    <property type="match status" value="1"/>
</dbReference>
<gene>
    <name evidence="1" type="ORF">SAMN05192583_3672</name>
</gene>
<dbReference type="GO" id="GO:0046390">
    <property type="term" value="P:ribose phosphate biosynthetic process"/>
    <property type="evidence" value="ECO:0007669"/>
    <property type="project" value="TreeGrafter"/>
</dbReference>
<accession>A0A1H8JT13</accession>
<sequence length="213" mass="23694">MRAVFVRHGQSTGNAGVPCHDLASIGLTELGWRQAHEVARAWTDTPTLIVTSPYLRTRQTAEATIRRFPDVPVKVWPIEEFTYLQPSRWNGTRSSERMPHLERYWTDANPTYCDGDGAESFGALLRRAEAALARLAALPSPCLAYVFSHGQFIQAVRAVVMESNLDDRGKMLRFWRKGAPPAIGNAELVHFALSDAGWSHKPPPVSGSRVVPF</sequence>
<dbReference type="Pfam" id="PF00300">
    <property type="entry name" value="His_Phos_1"/>
    <property type="match status" value="1"/>
</dbReference>
<reference evidence="2" key="1">
    <citation type="submission" date="2016-10" db="EMBL/GenBank/DDBJ databases">
        <authorList>
            <person name="Varghese N."/>
            <person name="Submissions S."/>
        </authorList>
    </citation>
    <scope>NUCLEOTIDE SEQUENCE [LARGE SCALE GENOMIC DNA]</scope>
    <source>
        <strain evidence="2">S6-262</strain>
    </source>
</reference>
<protein>
    <submittedName>
        <fullName evidence="1">Broad specificity phosphatase PhoE</fullName>
    </submittedName>
</protein>
<dbReference type="SMART" id="SM00855">
    <property type="entry name" value="PGAM"/>
    <property type="match status" value="1"/>
</dbReference>
<proteinExistence type="predicted"/>
<organism evidence="1 2">
    <name type="scientific">Sphingomonas gellani</name>
    <dbReference type="NCBI Taxonomy" id="1166340"/>
    <lineage>
        <taxon>Bacteria</taxon>
        <taxon>Pseudomonadati</taxon>
        <taxon>Pseudomonadota</taxon>
        <taxon>Alphaproteobacteria</taxon>
        <taxon>Sphingomonadales</taxon>
        <taxon>Sphingomonadaceae</taxon>
        <taxon>Sphingomonas</taxon>
    </lineage>
</organism>
<dbReference type="EMBL" id="FOCF01000015">
    <property type="protein sequence ID" value="SEN83338.1"/>
    <property type="molecule type" value="Genomic_DNA"/>
</dbReference>
<dbReference type="STRING" id="1166340.SAMN05192583_3672"/>
<evidence type="ECO:0000313" key="1">
    <source>
        <dbReference type="EMBL" id="SEN83338.1"/>
    </source>
</evidence>
<dbReference type="CDD" id="cd07067">
    <property type="entry name" value="HP_PGM_like"/>
    <property type="match status" value="1"/>
</dbReference>
<dbReference type="InterPro" id="IPR029033">
    <property type="entry name" value="His_PPase_superfam"/>
</dbReference>
<dbReference type="SUPFAM" id="SSF53254">
    <property type="entry name" value="Phosphoglycerate mutase-like"/>
    <property type="match status" value="1"/>
</dbReference>
<name>A0A1H8JT13_9SPHN</name>
<dbReference type="Proteomes" id="UP000199206">
    <property type="component" value="Unassembled WGS sequence"/>
</dbReference>
<evidence type="ECO:0000313" key="2">
    <source>
        <dbReference type="Proteomes" id="UP000199206"/>
    </source>
</evidence>
<dbReference type="OrthoDB" id="5449373at2"/>